<gene>
    <name evidence="7" type="ORF">LNAT_P1157</name>
</gene>
<dbReference type="Pfam" id="PF02646">
    <property type="entry name" value="RmuC"/>
    <property type="match status" value="1"/>
</dbReference>
<keyword evidence="8" id="KW-1185">Reference proteome</keyword>
<evidence type="ECO:0000256" key="3">
    <source>
        <dbReference type="ARBA" id="ARBA00023054"/>
    </source>
</evidence>
<organism evidence="7 8">
    <name type="scientific">Lebetimonas natsushimae</name>
    <dbReference type="NCBI Taxonomy" id="1936991"/>
    <lineage>
        <taxon>Bacteria</taxon>
        <taxon>Pseudomonadati</taxon>
        <taxon>Campylobacterota</taxon>
        <taxon>Epsilonproteobacteria</taxon>
        <taxon>Nautiliales</taxon>
        <taxon>Nautiliaceae</taxon>
        <taxon>Lebetimonas</taxon>
    </lineage>
</organism>
<evidence type="ECO:0000313" key="7">
    <source>
        <dbReference type="EMBL" id="GAX87860.1"/>
    </source>
</evidence>
<dbReference type="GO" id="GO:0006310">
    <property type="term" value="P:DNA recombination"/>
    <property type="evidence" value="ECO:0007669"/>
    <property type="project" value="UniProtKB-KW"/>
</dbReference>
<comment type="similarity">
    <text evidence="2">Belongs to the RmuC family.</text>
</comment>
<evidence type="ECO:0000256" key="4">
    <source>
        <dbReference type="ARBA" id="ARBA00023172"/>
    </source>
</evidence>
<sequence length="487" mass="56365">MKEIYLVVILAVLLAVVIAGFMYYLMKKTKLESEKLKSEFEELNKIYEETKNKFQYHMAQEAVMQKEIENLNEKITDYEELKKEYENLNNEKNNILNENSALKEKLSFLEKIEEKYQNLLEENQKDKALIKELQTKIEEEQKSFEEKLSIIKKSEEELKTAFENVANKILEENAKKLSNEGIKNFENILMPLNNNLNEFKQKVDKLYESEIKNISSLFNELKNLKELNQQLSQEANNLTKALKGDVKKVGNWGEVVLERILEMSGLREGEEFKREVVFKGEKTYRPDVVVYMPNDRIVIIDSKVSLNAYDEYVSGNEDALKNHLLSIKSHIDKLAEKKYEALVHNSLDFVLMFVPIEGALMLALESDPGLFEYAFKKRIILTSPTTLLATLRSIEVSWRYEKQAKNIAEIVKMAENLYDKVRGFVDDFEKVGDNLAKAQKSYEGAKNKLITGRGNVISQISKLKDKSGIKPKKELPNELVEIAKAEE</sequence>
<dbReference type="RefSeq" id="WP_096259359.1">
    <property type="nucleotide sequence ID" value="NZ_BDME01000002.1"/>
</dbReference>
<evidence type="ECO:0000313" key="8">
    <source>
        <dbReference type="Proteomes" id="UP000217944"/>
    </source>
</evidence>
<comment type="caution">
    <text evidence="7">The sequence shown here is derived from an EMBL/GenBank/DDBJ whole genome shotgun (WGS) entry which is preliminary data.</text>
</comment>
<reference evidence="7 8" key="1">
    <citation type="journal article" date="2017" name="Syst. Appl. Microbiol.">
        <title>Lebetimonas natsushimae sp. nov., a novel strictly anaerobic, moderately thermophilic chemoautotroph isolated from a deep-sea hydrothermal vent polychaete nest in the Mid-Okinawa Trough.</title>
        <authorList>
            <person name="Nagata R."/>
            <person name="Takaki Y."/>
            <person name="Tame A."/>
            <person name="Nunoura T."/>
            <person name="Muto H."/>
            <person name="Mino S."/>
            <person name="Sawayama S."/>
            <person name="Takai K."/>
            <person name="Nakagawa S."/>
        </authorList>
    </citation>
    <scope>NUCLEOTIDE SEQUENCE [LARGE SCALE GENOMIC DNA]</scope>
    <source>
        <strain evidence="7 8">HS1857</strain>
    </source>
</reference>
<name>A0A292YFU3_9BACT</name>
<feature type="transmembrane region" description="Helical" evidence="6">
    <location>
        <begin position="6"/>
        <end position="26"/>
    </location>
</feature>
<keyword evidence="6" id="KW-0472">Membrane</keyword>
<dbReference type="EMBL" id="BDME01000002">
    <property type="protein sequence ID" value="GAX87860.1"/>
    <property type="molecule type" value="Genomic_DNA"/>
</dbReference>
<evidence type="ECO:0000256" key="2">
    <source>
        <dbReference type="ARBA" id="ARBA00009840"/>
    </source>
</evidence>
<keyword evidence="6" id="KW-0812">Transmembrane</keyword>
<proteinExistence type="inferred from homology"/>
<dbReference type="AlphaFoldDB" id="A0A292YFU3"/>
<keyword evidence="3 5" id="KW-0175">Coiled coil</keyword>
<keyword evidence="6" id="KW-1133">Transmembrane helix</keyword>
<keyword evidence="4" id="KW-0233">DNA recombination</keyword>
<accession>A0A292YFU3</accession>
<dbReference type="InterPro" id="IPR003798">
    <property type="entry name" value="DNA_recombination_RmuC"/>
</dbReference>
<evidence type="ECO:0000256" key="5">
    <source>
        <dbReference type="SAM" id="Coils"/>
    </source>
</evidence>
<dbReference type="PANTHER" id="PTHR30563">
    <property type="entry name" value="DNA RECOMBINATION PROTEIN RMUC"/>
    <property type="match status" value="1"/>
</dbReference>
<comment type="function">
    <text evidence="1">Involved in DNA recombination.</text>
</comment>
<feature type="coiled-coil region" evidence="5">
    <location>
        <begin position="26"/>
        <end position="171"/>
    </location>
</feature>
<feature type="coiled-coil region" evidence="5">
    <location>
        <begin position="207"/>
        <end position="244"/>
    </location>
</feature>
<evidence type="ECO:0000256" key="1">
    <source>
        <dbReference type="ARBA" id="ARBA00003416"/>
    </source>
</evidence>
<dbReference type="Proteomes" id="UP000217944">
    <property type="component" value="Unassembled WGS sequence"/>
</dbReference>
<dbReference type="OrthoDB" id="5352014at2"/>
<protein>
    <submittedName>
        <fullName evidence="7">DNA recombination protein RmuC</fullName>
    </submittedName>
</protein>
<evidence type="ECO:0000256" key="6">
    <source>
        <dbReference type="SAM" id="Phobius"/>
    </source>
</evidence>
<dbReference type="PANTHER" id="PTHR30563:SF0">
    <property type="entry name" value="DNA RECOMBINATION PROTEIN RMUC"/>
    <property type="match status" value="1"/>
</dbReference>